<reference evidence="11 12" key="1">
    <citation type="submission" date="2011-09" db="EMBL/GenBank/DDBJ databases">
        <title>The permanent draft genome of Caldithrix abyssi DSM 13497.</title>
        <authorList>
            <consortium name="US DOE Joint Genome Institute (JGI-PGF)"/>
            <person name="Lucas S."/>
            <person name="Han J."/>
            <person name="Lapidus A."/>
            <person name="Bruce D."/>
            <person name="Goodwin L."/>
            <person name="Pitluck S."/>
            <person name="Peters L."/>
            <person name="Kyrpides N."/>
            <person name="Mavromatis K."/>
            <person name="Ivanova N."/>
            <person name="Mikhailova N."/>
            <person name="Chertkov O."/>
            <person name="Detter J.C."/>
            <person name="Tapia R."/>
            <person name="Han C."/>
            <person name="Land M."/>
            <person name="Hauser L."/>
            <person name="Markowitz V."/>
            <person name="Cheng J.-F."/>
            <person name="Hugenholtz P."/>
            <person name="Woyke T."/>
            <person name="Wu D."/>
            <person name="Spring S."/>
            <person name="Brambilla E."/>
            <person name="Klenk H.-P."/>
            <person name="Eisen J.A."/>
        </authorList>
    </citation>
    <scope>NUCLEOTIDE SEQUENCE [LARGE SCALE GENOMIC DNA]</scope>
    <source>
        <strain evidence="11 12">DSM 13497</strain>
    </source>
</reference>
<dbReference type="GO" id="GO:0044718">
    <property type="term" value="P:siderophore transmembrane transport"/>
    <property type="evidence" value="ECO:0007669"/>
    <property type="project" value="TreeGrafter"/>
</dbReference>
<dbReference type="EMBL" id="CM001402">
    <property type="protein sequence ID" value="EHO41954.1"/>
    <property type="molecule type" value="Genomic_DNA"/>
</dbReference>
<dbReference type="GO" id="GO:0009279">
    <property type="term" value="C:cell outer membrane"/>
    <property type="evidence" value="ECO:0007669"/>
    <property type="project" value="UniProtKB-SubCell"/>
</dbReference>
<dbReference type="SUPFAM" id="SSF56935">
    <property type="entry name" value="Porins"/>
    <property type="match status" value="1"/>
</dbReference>
<keyword evidence="3" id="KW-1134">Transmembrane beta strand</keyword>
<evidence type="ECO:0000313" key="10">
    <source>
        <dbReference type="EMBL" id="APF17895.1"/>
    </source>
</evidence>
<dbReference type="AlphaFoldDB" id="H1XXG9"/>
<dbReference type="RefSeq" id="WP_006929146.1">
    <property type="nucleotide sequence ID" value="NZ_CM001402.1"/>
</dbReference>
<feature type="domain" description="TonB-dependent receptor plug" evidence="9">
    <location>
        <begin position="112"/>
        <end position="221"/>
    </location>
</feature>
<dbReference type="Proteomes" id="UP000004671">
    <property type="component" value="Chromosome"/>
</dbReference>
<dbReference type="Gene3D" id="2.60.40.1120">
    <property type="entry name" value="Carboxypeptidase-like, regulatory domain"/>
    <property type="match status" value="1"/>
</dbReference>
<evidence type="ECO:0000256" key="3">
    <source>
        <dbReference type="ARBA" id="ARBA00022452"/>
    </source>
</evidence>
<name>H1XXG9_CALAY</name>
<evidence type="ECO:0000313" key="13">
    <source>
        <dbReference type="Proteomes" id="UP000183868"/>
    </source>
</evidence>
<dbReference type="STRING" id="880073.Cabys_1146"/>
<dbReference type="InParanoid" id="H1XXG9"/>
<dbReference type="Proteomes" id="UP000183868">
    <property type="component" value="Chromosome"/>
</dbReference>
<dbReference type="SUPFAM" id="SSF49464">
    <property type="entry name" value="Carboxypeptidase regulatory domain-like"/>
    <property type="match status" value="1"/>
</dbReference>
<feature type="signal peptide" evidence="8">
    <location>
        <begin position="1"/>
        <end position="19"/>
    </location>
</feature>
<dbReference type="InterPro" id="IPR008969">
    <property type="entry name" value="CarboxyPept-like_regulatory"/>
</dbReference>
<evidence type="ECO:0000313" key="11">
    <source>
        <dbReference type="EMBL" id="EHO41954.1"/>
    </source>
</evidence>
<dbReference type="Pfam" id="PF13715">
    <property type="entry name" value="CarbopepD_reg_2"/>
    <property type="match status" value="1"/>
</dbReference>
<keyword evidence="11" id="KW-0675">Receptor</keyword>
<dbReference type="GO" id="GO:0015344">
    <property type="term" value="F:siderophore uptake transmembrane transporter activity"/>
    <property type="evidence" value="ECO:0007669"/>
    <property type="project" value="TreeGrafter"/>
</dbReference>
<dbReference type="InterPro" id="IPR037066">
    <property type="entry name" value="Plug_dom_sf"/>
</dbReference>
<keyword evidence="6" id="KW-0472">Membrane</keyword>
<dbReference type="eggNOG" id="COG4772">
    <property type="taxonomic scope" value="Bacteria"/>
</dbReference>
<dbReference type="HOGENOM" id="CLU_016805_0_0_0"/>
<comment type="subcellular location">
    <subcellularLocation>
        <location evidence="1">Cell outer membrane</location>
        <topology evidence="1">Multi-pass membrane protein</topology>
    </subcellularLocation>
</comment>
<dbReference type="InterPro" id="IPR036942">
    <property type="entry name" value="Beta-barrel_TonB_sf"/>
</dbReference>
<evidence type="ECO:0000256" key="1">
    <source>
        <dbReference type="ARBA" id="ARBA00004571"/>
    </source>
</evidence>
<evidence type="ECO:0000256" key="7">
    <source>
        <dbReference type="ARBA" id="ARBA00023237"/>
    </source>
</evidence>
<evidence type="ECO:0000256" key="6">
    <source>
        <dbReference type="ARBA" id="ARBA00023136"/>
    </source>
</evidence>
<dbReference type="InterPro" id="IPR039426">
    <property type="entry name" value="TonB-dep_rcpt-like"/>
</dbReference>
<evidence type="ECO:0000256" key="4">
    <source>
        <dbReference type="ARBA" id="ARBA00022692"/>
    </source>
</evidence>
<sequence length="911" mass="103291" precursor="true">MKTYLLFFLTLFVASNLFAGSIAGKVIDKATGEPLAGANVYLKGTTMGAASDQDGMYYFKAPDGVYTLVCNFVGYADQEVEIVVKGDVRHDFALTEFLFTKTIEVLADRAKERETPVAFTNIEKEAMELRLGSRDIPMVLNTTPSVYATQQGGGAGDARINVRGFNQRNVAIMINGVPVNDMENGWVYWSNWDGVGDATASIQVQRGLSAINLATPSIGGTMNVITDPTKTKPGLKFKQEYGTGMFLKTTVVANTGLIANKFAFNAALVRKTGDGLIDKTWTDAWAYYLGASWDINKNNRIEIYALGAPQRHGQNLYKQNIAVYDSAYAAGLSDYDPAAFSKFKERGREYNQNWAPVNPAYKGKQAWNESTHDRYSANFINERENFFHKPIVNLNWYSNLTDRMTLYNVFYYSGGHGGGTGTYGKVYRRDANGVLGGENYKFYYGPSPWIYDWDQTIEMNRGPAGTYYVDKKALTKENGQSLGILRNSRNNQWTIGAISKINYKVSDNIKSTIGIDWRKAEIDHYREVRDLLGGEYYIDNSDEFNPNKKVGLGDKIAYYFTNDVDWLGGFVQAEYSKDRTTAYGMFGYSGIKYSYLNHFKKGPDGGKLKAETDVLPGYQIKGGVSYRSTDQTQVYANAGYVSKVPIFDDVIDDYNGIKNEDYKNSTFTSVEFGMNYTSANRQFVLKTNVYYTKWNNRTFRESSFPFEGEEYLVYLSGVNQEHYGIEFEGAYQPSRLWRLDFAGSIGHWMYTKDVQGEARYIETGLRIPYSIYIRDLMVGDAPQTQLALAGSFFPIRGLNTQIVYRYYARYWSDFNPFDRIDLADRAQPWRVPDYGVMDLHVMYDLPFHFQGVKFRVFAHVYNVFDQIYIQDATDNSQYNAYTSNGKTHSADDAEVFMGLPRFFNIGITVRY</sequence>
<dbReference type="OrthoDB" id="1453181at2"/>
<protein>
    <submittedName>
        <fullName evidence="10">Outer membrane receptor protein, mostly Fe transport</fullName>
    </submittedName>
    <submittedName>
        <fullName evidence="11">TonB-dependent receptor plug</fullName>
    </submittedName>
</protein>
<dbReference type="KEGG" id="caby:Cabys_1146"/>
<dbReference type="Pfam" id="PF07715">
    <property type="entry name" value="Plug"/>
    <property type="match status" value="1"/>
</dbReference>
<keyword evidence="5 8" id="KW-0732">Signal</keyword>
<keyword evidence="7" id="KW-0998">Cell outer membrane</keyword>
<gene>
    <name evidence="10" type="ORF">Cabys_1146</name>
    <name evidence="11" type="ORF">Calab_2344</name>
</gene>
<proteinExistence type="predicted"/>
<evidence type="ECO:0000256" key="8">
    <source>
        <dbReference type="SAM" id="SignalP"/>
    </source>
</evidence>
<evidence type="ECO:0000256" key="2">
    <source>
        <dbReference type="ARBA" id="ARBA00022448"/>
    </source>
</evidence>
<dbReference type="FunCoup" id="H1XXG9">
    <property type="interactions" value="50"/>
</dbReference>
<keyword evidence="4" id="KW-0812">Transmembrane</keyword>
<evidence type="ECO:0000256" key="5">
    <source>
        <dbReference type="ARBA" id="ARBA00022729"/>
    </source>
</evidence>
<dbReference type="InterPro" id="IPR012910">
    <property type="entry name" value="Plug_dom"/>
</dbReference>
<accession>H1XXG9</accession>
<dbReference type="Gene3D" id="2.40.170.20">
    <property type="entry name" value="TonB-dependent receptor, beta-barrel domain"/>
    <property type="match status" value="1"/>
</dbReference>
<dbReference type="PANTHER" id="PTHR30069:SF29">
    <property type="entry name" value="HEMOGLOBIN AND HEMOGLOBIN-HAPTOGLOBIN-BINDING PROTEIN 1-RELATED"/>
    <property type="match status" value="1"/>
</dbReference>
<dbReference type="Gene3D" id="2.170.130.10">
    <property type="entry name" value="TonB-dependent receptor, plug domain"/>
    <property type="match status" value="1"/>
</dbReference>
<dbReference type="EMBL" id="CP018099">
    <property type="protein sequence ID" value="APF17895.1"/>
    <property type="molecule type" value="Genomic_DNA"/>
</dbReference>
<reference evidence="10 13" key="2">
    <citation type="submission" date="2016-11" db="EMBL/GenBank/DDBJ databases">
        <title>Genomic analysis of Caldithrix abyssi and proposal of a novel bacterial phylum Caldithrichaeota.</title>
        <authorList>
            <person name="Kublanov I."/>
            <person name="Sigalova O."/>
            <person name="Gavrilov S."/>
            <person name="Lebedinsky A."/>
            <person name="Ivanova N."/>
            <person name="Daum C."/>
            <person name="Reddy T."/>
            <person name="Klenk H.P."/>
            <person name="Goker M."/>
            <person name="Reva O."/>
            <person name="Miroshnichenko M."/>
            <person name="Kyprides N."/>
            <person name="Woyke T."/>
            <person name="Gelfand M."/>
        </authorList>
    </citation>
    <scope>NUCLEOTIDE SEQUENCE [LARGE SCALE GENOMIC DNA]</scope>
    <source>
        <strain evidence="10 13">LF13</strain>
    </source>
</reference>
<keyword evidence="12" id="KW-1185">Reference proteome</keyword>
<feature type="chain" id="PRO_5009695429" evidence="8">
    <location>
        <begin position="20"/>
        <end position="911"/>
    </location>
</feature>
<organism evidence="11 12">
    <name type="scientific">Caldithrix abyssi DSM 13497</name>
    <dbReference type="NCBI Taxonomy" id="880073"/>
    <lineage>
        <taxon>Bacteria</taxon>
        <taxon>Pseudomonadati</taxon>
        <taxon>Calditrichota</taxon>
        <taxon>Calditrichia</taxon>
        <taxon>Calditrichales</taxon>
        <taxon>Calditrichaceae</taxon>
        <taxon>Caldithrix</taxon>
    </lineage>
</organism>
<dbReference type="PANTHER" id="PTHR30069">
    <property type="entry name" value="TONB-DEPENDENT OUTER MEMBRANE RECEPTOR"/>
    <property type="match status" value="1"/>
</dbReference>
<evidence type="ECO:0000259" key="9">
    <source>
        <dbReference type="Pfam" id="PF07715"/>
    </source>
</evidence>
<keyword evidence="2" id="KW-0813">Transport</keyword>
<evidence type="ECO:0000313" key="12">
    <source>
        <dbReference type="Proteomes" id="UP000004671"/>
    </source>
</evidence>
<dbReference type="PaxDb" id="880073-Calab_2344"/>